<keyword evidence="2" id="KW-0963">Cytoplasm</keyword>
<dbReference type="InterPro" id="IPR032466">
    <property type="entry name" value="Metal_Hydrolase"/>
</dbReference>
<dbReference type="InterPro" id="IPR050891">
    <property type="entry name" value="TatD-type_Hydrolase"/>
</dbReference>
<gene>
    <name evidence="9" type="ORF">CLEI1391_LOCUS21239</name>
</gene>
<dbReference type="PANTHER" id="PTHR10060:SF15">
    <property type="entry name" value="DEOXYRIBONUCLEASE TATDN1"/>
    <property type="match status" value="1"/>
</dbReference>
<dbReference type="Gene3D" id="3.20.20.140">
    <property type="entry name" value="Metal-dependent hydrolases"/>
    <property type="match status" value="1"/>
</dbReference>
<proteinExistence type="inferred from homology"/>
<reference evidence="9" key="1">
    <citation type="submission" date="2021-01" db="EMBL/GenBank/DDBJ databases">
        <authorList>
            <person name="Corre E."/>
            <person name="Pelletier E."/>
            <person name="Niang G."/>
            <person name="Scheremetjew M."/>
            <person name="Finn R."/>
            <person name="Kale V."/>
            <person name="Holt S."/>
            <person name="Cochrane G."/>
            <person name="Meng A."/>
            <person name="Brown T."/>
            <person name="Cohen L."/>
        </authorList>
    </citation>
    <scope>NUCLEOTIDE SEQUENCE</scope>
    <source>
        <strain evidence="9">SAG 11-49</strain>
    </source>
</reference>
<feature type="binding site" evidence="8">
    <location>
        <position position="171"/>
    </location>
    <ligand>
        <name>a divalent metal cation</name>
        <dbReference type="ChEBI" id="CHEBI:60240"/>
        <label>2</label>
    </ligand>
</feature>
<name>A0A7S0S5G7_9CHLO</name>
<evidence type="ECO:0000256" key="1">
    <source>
        <dbReference type="ARBA" id="ARBA00009275"/>
    </source>
</evidence>
<evidence type="ECO:0000256" key="2">
    <source>
        <dbReference type="ARBA" id="ARBA00022490"/>
    </source>
</evidence>
<keyword evidence="3" id="KW-0540">Nuclease</keyword>
<dbReference type="FunFam" id="3.20.20.140:FF:000018">
    <property type="entry name" value="3'-5' ssDNA/RNA exonuclease TatD"/>
    <property type="match status" value="1"/>
</dbReference>
<evidence type="ECO:0000256" key="5">
    <source>
        <dbReference type="ARBA" id="ARBA00022801"/>
    </source>
</evidence>
<dbReference type="Pfam" id="PF01026">
    <property type="entry name" value="TatD_DNase"/>
    <property type="match status" value="1"/>
</dbReference>
<dbReference type="PIRSF" id="PIRSF005902">
    <property type="entry name" value="DNase_TatD"/>
    <property type="match status" value="1"/>
</dbReference>
<dbReference type="PANTHER" id="PTHR10060">
    <property type="entry name" value="TATD FAMILY DEOXYRIBONUCLEASE"/>
    <property type="match status" value="1"/>
</dbReference>
<keyword evidence="4 8" id="KW-0479">Metal-binding</keyword>
<dbReference type="AlphaFoldDB" id="A0A7S0S5G7"/>
<organism evidence="9">
    <name type="scientific">Chlamydomonas leiostraca</name>
    <dbReference type="NCBI Taxonomy" id="1034604"/>
    <lineage>
        <taxon>Eukaryota</taxon>
        <taxon>Viridiplantae</taxon>
        <taxon>Chlorophyta</taxon>
        <taxon>core chlorophytes</taxon>
        <taxon>Chlorophyceae</taxon>
        <taxon>CS clade</taxon>
        <taxon>Chlamydomonadales</taxon>
        <taxon>Chlamydomonadaceae</taxon>
        <taxon>Chlamydomonas</taxon>
    </lineage>
</organism>
<dbReference type="GO" id="GO:0005829">
    <property type="term" value="C:cytosol"/>
    <property type="evidence" value="ECO:0007669"/>
    <property type="project" value="TreeGrafter"/>
</dbReference>
<evidence type="ECO:0000256" key="8">
    <source>
        <dbReference type="PIRSR" id="PIRSR005902-1"/>
    </source>
</evidence>
<dbReference type="InterPro" id="IPR018228">
    <property type="entry name" value="DNase_TatD-rel_CS"/>
</dbReference>
<dbReference type="PROSITE" id="PS01091">
    <property type="entry name" value="TATD_3"/>
    <property type="match status" value="1"/>
</dbReference>
<dbReference type="InterPro" id="IPR001130">
    <property type="entry name" value="TatD-like"/>
</dbReference>
<evidence type="ECO:0000256" key="4">
    <source>
        <dbReference type="ARBA" id="ARBA00022723"/>
    </source>
</evidence>
<comment type="similarity">
    <text evidence="1">Belongs to the metallo-dependent hydrolases superfamily. TatD-type hydrolase family.</text>
</comment>
<dbReference type="GO" id="GO:0046872">
    <property type="term" value="F:metal ion binding"/>
    <property type="evidence" value="ECO:0007669"/>
    <property type="project" value="UniProtKB-KW"/>
</dbReference>
<evidence type="ECO:0008006" key="10">
    <source>
        <dbReference type="Google" id="ProtNLM"/>
    </source>
</evidence>
<dbReference type="SUPFAM" id="SSF51556">
    <property type="entry name" value="Metallo-dependent hydrolases"/>
    <property type="match status" value="1"/>
</dbReference>
<dbReference type="EMBL" id="HBFB01037791">
    <property type="protein sequence ID" value="CAD8697052.1"/>
    <property type="molecule type" value="Transcribed_RNA"/>
</dbReference>
<evidence type="ECO:0000313" key="9">
    <source>
        <dbReference type="EMBL" id="CAD8697052.1"/>
    </source>
</evidence>
<feature type="binding site" evidence="8">
    <location>
        <position position="225"/>
    </location>
    <ligand>
        <name>a divalent metal cation</name>
        <dbReference type="ChEBI" id="CHEBI:60240"/>
        <label>1</label>
    </ligand>
</feature>
<accession>A0A7S0S5G7</accession>
<evidence type="ECO:0000256" key="3">
    <source>
        <dbReference type="ARBA" id="ARBA00022722"/>
    </source>
</evidence>
<feature type="binding site" evidence="8">
    <location>
        <position position="110"/>
    </location>
    <ligand>
        <name>a divalent metal cation</name>
        <dbReference type="ChEBI" id="CHEBI:60240"/>
        <label>1</label>
    </ligand>
</feature>
<keyword evidence="7" id="KW-0460">Magnesium</keyword>
<protein>
    <recommendedName>
        <fullName evidence="10">TatD related DNase</fullName>
    </recommendedName>
</protein>
<evidence type="ECO:0000256" key="6">
    <source>
        <dbReference type="ARBA" id="ARBA00022839"/>
    </source>
</evidence>
<dbReference type="GO" id="GO:0008310">
    <property type="term" value="F:single-stranded DNA 3'-5' DNA exonuclease activity"/>
    <property type="evidence" value="ECO:0007669"/>
    <property type="project" value="TreeGrafter"/>
</dbReference>
<keyword evidence="6" id="KW-0269">Exonuclease</keyword>
<dbReference type="CDD" id="cd01310">
    <property type="entry name" value="TatD_DNAse"/>
    <property type="match status" value="1"/>
</dbReference>
<evidence type="ECO:0000256" key="7">
    <source>
        <dbReference type="ARBA" id="ARBA00022842"/>
    </source>
</evidence>
<feature type="binding site" evidence="8">
    <location>
        <position position="146"/>
    </location>
    <ligand>
        <name>a divalent metal cation</name>
        <dbReference type="ChEBI" id="CHEBI:60240"/>
        <label>2</label>
    </ligand>
</feature>
<keyword evidence="5" id="KW-0378">Hydrolase</keyword>
<sequence length="283" mass="30950">MTQGALTQAALIKSPAPLIDIGVNLVDSSFAKDRQEVLERAREANVQCMIVTGTCVGTSRRAQEIVDESTSYPLYFTAGVHPHHAKECNEHTLGELRKLLEHPKCVAVGETGLDFNRNFSPPDVQEVWFDKQVALAVELKKPLFMHCRDAGAKFAEILGRYAPLPAPAVIHCFTGTKEELASFVELGLHIGITGWICDERPERGGAELASLLPSIPKDRLMIETDAPYLVPRTIKPNKARPGRNEPALLPHVLQMAAQSLGEEPAAVAQRTTETACRVFGITL</sequence>